<dbReference type="AlphaFoldDB" id="S9PZS0"/>
<comment type="similarity">
    <text evidence="2">Belongs to the peptidase M67C family.</text>
</comment>
<dbReference type="CDD" id="cd08066">
    <property type="entry name" value="MPN_AMSH_like"/>
    <property type="match status" value="1"/>
</dbReference>
<dbReference type="GO" id="GO:0016020">
    <property type="term" value="C:membrane"/>
    <property type="evidence" value="ECO:0007669"/>
    <property type="project" value="TreeGrafter"/>
</dbReference>
<reference evidence="11 12" key="1">
    <citation type="journal article" date="2011" name="Science">
        <title>Comparative functional genomics of the fission yeasts.</title>
        <authorList>
            <person name="Rhind N."/>
            <person name="Chen Z."/>
            <person name="Yassour M."/>
            <person name="Thompson D.A."/>
            <person name="Haas B.J."/>
            <person name="Habib N."/>
            <person name="Wapinski I."/>
            <person name="Roy S."/>
            <person name="Lin M.F."/>
            <person name="Heiman D.I."/>
            <person name="Young S.K."/>
            <person name="Furuya K."/>
            <person name="Guo Y."/>
            <person name="Pidoux A."/>
            <person name="Chen H.M."/>
            <person name="Robbertse B."/>
            <person name="Goldberg J.M."/>
            <person name="Aoki K."/>
            <person name="Bayne E.H."/>
            <person name="Berlin A.M."/>
            <person name="Desjardins C.A."/>
            <person name="Dobbs E."/>
            <person name="Dukaj L."/>
            <person name="Fan L."/>
            <person name="FitzGerald M.G."/>
            <person name="French C."/>
            <person name="Gujja S."/>
            <person name="Hansen K."/>
            <person name="Keifenheim D."/>
            <person name="Levin J.Z."/>
            <person name="Mosher R.A."/>
            <person name="Mueller C.A."/>
            <person name="Pfiffner J."/>
            <person name="Priest M."/>
            <person name="Russ C."/>
            <person name="Smialowska A."/>
            <person name="Swoboda P."/>
            <person name="Sykes S.M."/>
            <person name="Vaughn M."/>
            <person name="Vengrova S."/>
            <person name="Yoder R."/>
            <person name="Zeng Q."/>
            <person name="Allshire R."/>
            <person name="Baulcombe D."/>
            <person name="Birren B.W."/>
            <person name="Brown W."/>
            <person name="Ekwall K."/>
            <person name="Kellis M."/>
            <person name="Leatherwood J."/>
            <person name="Levin H."/>
            <person name="Margalit H."/>
            <person name="Martienssen R."/>
            <person name="Nieduszynski C.A."/>
            <person name="Spatafora J.W."/>
            <person name="Friedman N."/>
            <person name="Dalgaard J.Z."/>
            <person name="Baumann P."/>
            <person name="Niki H."/>
            <person name="Regev A."/>
            <person name="Nusbaum C."/>
        </authorList>
    </citation>
    <scope>NUCLEOTIDE SEQUENCE [LARGE SCALE GENOMIC DNA]</scope>
    <source>
        <strain evidence="12">yFS286</strain>
    </source>
</reference>
<dbReference type="FunFam" id="3.40.140.10:FF:000033">
    <property type="entry name" value="AMSH-like protease sst2"/>
    <property type="match status" value="1"/>
</dbReference>
<proteinExistence type="inferred from homology"/>
<evidence type="ECO:0000256" key="9">
    <source>
        <dbReference type="SAM" id="MobiDB-lite"/>
    </source>
</evidence>
<evidence type="ECO:0000256" key="2">
    <source>
        <dbReference type="ARBA" id="ARBA00010981"/>
    </source>
</evidence>
<dbReference type="GO" id="GO:0070536">
    <property type="term" value="P:protein K63-linked deubiquitination"/>
    <property type="evidence" value="ECO:0007669"/>
    <property type="project" value="InterPro"/>
</dbReference>
<evidence type="ECO:0000256" key="5">
    <source>
        <dbReference type="ARBA" id="ARBA00022786"/>
    </source>
</evidence>
<evidence type="ECO:0000256" key="3">
    <source>
        <dbReference type="ARBA" id="ARBA00022670"/>
    </source>
</evidence>
<dbReference type="Pfam" id="PF08969">
    <property type="entry name" value="USP8_dimer"/>
    <property type="match status" value="1"/>
</dbReference>
<dbReference type="Gene3D" id="1.20.58.80">
    <property type="entry name" value="Phosphotransferase system, lactose/cellobiose-type IIA subunit"/>
    <property type="match status" value="1"/>
</dbReference>
<dbReference type="MEROPS" id="M67.A14"/>
<dbReference type="OrthoDB" id="3640at2759"/>
<evidence type="ECO:0000256" key="8">
    <source>
        <dbReference type="ARBA" id="ARBA00023049"/>
    </source>
</evidence>
<dbReference type="Proteomes" id="UP000016088">
    <property type="component" value="Unassembled WGS sequence"/>
</dbReference>
<dbReference type="InterPro" id="IPR015063">
    <property type="entry name" value="USP8_dimer"/>
</dbReference>
<keyword evidence="5" id="KW-0833">Ubl conjugation pathway</keyword>
<feature type="region of interest" description="Disordered" evidence="9">
    <location>
        <begin position="186"/>
        <end position="215"/>
    </location>
</feature>
<keyword evidence="6" id="KW-0378">Hydrolase</keyword>
<dbReference type="GO" id="GO:0008270">
    <property type="term" value="F:zinc ion binding"/>
    <property type="evidence" value="ECO:0007669"/>
    <property type="project" value="EnsemblFungi"/>
</dbReference>
<dbReference type="GO" id="GO:0061578">
    <property type="term" value="F:K63-linked deubiquitinase activity"/>
    <property type="evidence" value="ECO:0007669"/>
    <property type="project" value="EnsemblFungi"/>
</dbReference>
<evidence type="ECO:0000256" key="7">
    <source>
        <dbReference type="ARBA" id="ARBA00022833"/>
    </source>
</evidence>
<dbReference type="RefSeq" id="XP_013018592.1">
    <property type="nucleotide sequence ID" value="XM_013163138.1"/>
</dbReference>
<name>S9PZS0_SCHOY</name>
<dbReference type="OMA" id="EATTDTC"/>
<organism evidence="11 12">
    <name type="scientific">Schizosaccharomyces octosporus (strain yFS286)</name>
    <name type="common">Fission yeast</name>
    <name type="synonym">Octosporomyces octosporus</name>
    <dbReference type="NCBI Taxonomy" id="483514"/>
    <lineage>
        <taxon>Eukaryota</taxon>
        <taxon>Fungi</taxon>
        <taxon>Dikarya</taxon>
        <taxon>Ascomycota</taxon>
        <taxon>Taphrinomycotina</taxon>
        <taxon>Schizosaccharomycetes</taxon>
        <taxon>Schizosaccharomycetales</taxon>
        <taxon>Schizosaccharomycetaceae</taxon>
        <taxon>Schizosaccharomyces</taxon>
    </lineage>
</organism>
<dbReference type="Gene3D" id="3.40.140.10">
    <property type="entry name" value="Cytidine Deaminase, domain 2"/>
    <property type="match status" value="1"/>
</dbReference>
<feature type="compositionally biased region" description="Polar residues" evidence="9">
    <location>
        <begin position="119"/>
        <end position="138"/>
    </location>
</feature>
<dbReference type="InterPro" id="IPR037518">
    <property type="entry name" value="MPN"/>
</dbReference>
<keyword evidence="4" id="KW-0479">Metal-binding</keyword>
<dbReference type="HOGENOM" id="CLU_023304_4_0_1"/>
<protein>
    <submittedName>
        <fullName evidence="11">AMSH protein</fullName>
    </submittedName>
</protein>
<sequence length="426" mass="48245">MSVVQQSETPLSYSDLAFRASNFSFNANLPLKNWLRTSQTILKQAHVYVLEKDYSNGIFLLIRYSELFLKCQQHPESQGYRKQLFEYFQIVKNDVLQEIELLKPLVEKQYEEHKKRQASVKTKQMRPSPQLERQPSPISEPQLEQLALSELQILPRDASNELLSSVSSSSSRPIFDYSSLQSSLDSTYSAPVPDSQPLISPSKPLNHTSIPQSLTPEISLGNQKAHITQASDPKKPQGSFKIRAYTEGGKPLRTVYLPKSLKSKFLRIAEPNTKKRLETCGILCGKLRQNAFFITQLVIPSQEATTDTCGTTDETALFDYQDKHDLLTLGWIHTHPTQTCFMSSVDLHTHCSYQLMLPEAIAIVMSPSKTPDSGIFRLLDPKGLEKVVHCRTPGLFHMHEGQVYTKINQNGHIREIDSSVETVDLR</sequence>
<feature type="compositionally biased region" description="Polar residues" evidence="9">
    <location>
        <begin position="197"/>
        <end position="215"/>
    </location>
</feature>
<dbReference type="GO" id="GO:0140492">
    <property type="term" value="F:metal-dependent deubiquitinase activity"/>
    <property type="evidence" value="ECO:0007669"/>
    <property type="project" value="EnsemblFungi"/>
</dbReference>
<dbReference type="GO" id="GO:0120113">
    <property type="term" value="P:cytoplasm to vacuole targeting by the NVT pathway"/>
    <property type="evidence" value="ECO:0007669"/>
    <property type="project" value="EnsemblFungi"/>
</dbReference>
<dbReference type="GO" id="GO:0005768">
    <property type="term" value="C:endosome"/>
    <property type="evidence" value="ECO:0007669"/>
    <property type="project" value="TreeGrafter"/>
</dbReference>
<keyword evidence="3" id="KW-0645">Protease</keyword>
<feature type="region of interest" description="Disordered" evidence="9">
    <location>
        <begin position="113"/>
        <end position="138"/>
    </location>
</feature>
<dbReference type="PANTHER" id="PTHR12947:SF13">
    <property type="entry name" value="FI19924P1"/>
    <property type="match status" value="1"/>
</dbReference>
<comment type="cofactor">
    <cofactor evidence="1">
        <name>Zn(2+)</name>
        <dbReference type="ChEBI" id="CHEBI:29105"/>
    </cofactor>
</comment>
<evidence type="ECO:0000256" key="6">
    <source>
        <dbReference type="ARBA" id="ARBA00022801"/>
    </source>
</evidence>
<dbReference type="GO" id="GO:0043328">
    <property type="term" value="P:protein transport to vacuole involved in ubiquitin-dependent protein catabolic process via the multivesicular body sorting pathway"/>
    <property type="evidence" value="ECO:0007669"/>
    <property type="project" value="EnsemblFungi"/>
</dbReference>
<evidence type="ECO:0000256" key="1">
    <source>
        <dbReference type="ARBA" id="ARBA00001947"/>
    </source>
</evidence>
<dbReference type="VEuPathDB" id="FungiDB:SOCG_00718"/>
<dbReference type="eggNOG" id="KOG2880">
    <property type="taxonomic scope" value="Eukaryota"/>
</dbReference>
<accession>S9PZS0</accession>
<keyword evidence="7" id="KW-0862">Zinc</keyword>
<dbReference type="GO" id="GO:0043130">
    <property type="term" value="F:ubiquitin binding"/>
    <property type="evidence" value="ECO:0007669"/>
    <property type="project" value="EnsemblFungi"/>
</dbReference>
<dbReference type="PANTHER" id="PTHR12947">
    <property type="entry name" value="AMSH-LIKE PROTEASE"/>
    <property type="match status" value="1"/>
</dbReference>
<evidence type="ECO:0000313" key="12">
    <source>
        <dbReference type="Proteomes" id="UP000016088"/>
    </source>
</evidence>
<dbReference type="InterPro" id="IPR044098">
    <property type="entry name" value="STAMBP/STALP-like_MPN"/>
</dbReference>
<keyword evidence="12" id="KW-1185">Reference proteome</keyword>
<dbReference type="SMART" id="SM00232">
    <property type="entry name" value="JAB_MPN"/>
    <property type="match status" value="1"/>
</dbReference>
<dbReference type="SUPFAM" id="SSF102712">
    <property type="entry name" value="JAB1/MPN domain"/>
    <property type="match status" value="1"/>
</dbReference>
<evidence type="ECO:0000313" key="11">
    <source>
        <dbReference type="EMBL" id="EPX72958.1"/>
    </source>
</evidence>
<evidence type="ECO:0000256" key="4">
    <source>
        <dbReference type="ARBA" id="ARBA00022723"/>
    </source>
</evidence>
<dbReference type="GeneID" id="25029702"/>
<dbReference type="Pfam" id="PF01398">
    <property type="entry name" value="JAB"/>
    <property type="match status" value="1"/>
</dbReference>
<evidence type="ECO:0000259" key="10">
    <source>
        <dbReference type="PROSITE" id="PS50249"/>
    </source>
</evidence>
<dbReference type="InterPro" id="IPR000555">
    <property type="entry name" value="JAMM/MPN+_dom"/>
</dbReference>
<gene>
    <name evidence="11" type="ORF">SOCG_00718</name>
</gene>
<dbReference type="SUPFAM" id="SSF140856">
    <property type="entry name" value="USP8 N-terminal domain-like"/>
    <property type="match status" value="1"/>
</dbReference>
<dbReference type="GO" id="GO:0070530">
    <property type="term" value="F:K63-linked polyubiquitin modification-dependent protein binding"/>
    <property type="evidence" value="ECO:0007669"/>
    <property type="project" value="EnsemblFungi"/>
</dbReference>
<dbReference type="PROSITE" id="PS50249">
    <property type="entry name" value="MPN"/>
    <property type="match status" value="1"/>
</dbReference>
<dbReference type="EMBL" id="KE503207">
    <property type="protein sequence ID" value="EPX72958.1"/>
    <property type="molecule type" value="Genomic_DNA"/>
</dbReference>
<keyword evidence="8" id="KW-0482">Metalloprotease</keyword>
<feature type="domain" description="MPN" evidence="10">
    <location>
        <begin position="254"/>
        <end position="384"/>
    </location>
</feature>